<dbReference type="EMBL" id="KV428494">
    <property type="protein sequence ID" value="KZT31674.1"/>
    <property type="molecule type" value="Genomic_DNA"/>
</dbReference>
<organism evidence="1 2">
    <name type="scientific">Sistotremastrum suecicum HHB10207 ss-3</name>
    <dbReference type="NCBI Taxonomy" id="1314776"/>
    <lineage>
        <taxon>Eukaryota</taxon>
        <taxon>Fungi</taxon>
        <taxon>Dikarya</taxon>
        <taxon>Basidiomycota</taxon>
        <taxon>Agaricomycotina</taxon>
        <taxon>Agaricomycetes</taxon>
        <taxon>Sistotremastrales</taxon>
        <taxon>Sistotremastraceae</taxon>
        <taxon>Sistotremastrum</taxon>
    </lineage>
</organism>
<gene>
    <name evidence="1" type="ORF">SISSUDRAFT_1056377</name>
</gene>
<accession>A0A165WZ94</accession>
<dbReference type="Proteomes" id="UP000076798">
    <property type="component" value="Unassembled WGS sequence"/>
</dbReference>
<name>A0A165WZ94_9AGAM</name>
<dbReference type="AlphaFoldDB" id="A0A165WZ94"/>
<keyword evidence="2" id="KW-1185">Reference proteome</keyword>
<evidence type="ECO:0000313" key="2">
    <source>
        <dbReference type="Proteomes" id="UP000076798"/>
    </source>
</evidence>
<sequence>MKHKASTFTQASAEFWVDEERISQAVWVMFFAVHTSRCSKTSPRRDNGATVSLILRWEIKREASDSHQPYGPPRSRVPCTPLQAPRSRLPSPLSSLISLSARTIHSPLCYISLSDLSNQLSVEQCLRPASPIRLQEVAVLVSVSEEYCSFQRYERLMATNILSIR</sequence>
<reference evidence="1 2" key="1">
    <citation type="journal article" date="2016" name="Mol. Biol. Evol.">
        <title>Comparative Genomics of Early-Diverging Mushroom-Forming Fungi Provides Insights into the Origins of Lignocellulose Decay Capabilities.</title>
        <authorList>
            <person name="Nagy L.G."/>
            <person name="Riley R."/>
            <person name="Tritt A."/>
            <person name="Adam C."/>
            <person name="Daum C."/>
            <person name="Floudas D."/>
            <person name="Sun H."/>
            <person name="Yadav J.S."/>
            <person name="Pangilinan J."/>
            <person name="Larsson K.H."/>
            <person name="Matsuura K."/>
            <person name="Barry K."/>
            <person name="Labutti K."/>
            <person name="Kuo R."/>
            <person name="Ohm R.A."/>
            <person name="Bhattacharya S.S."/>
            <person name="Shirouzu T."/>
            <person name="Yoshinaga Y."/>
            <person name="Martin F.M."/>
            <person name="Grigoriev I.V."/>
            <person name="Hibbett D.S."/>
        </authorList>
    </citation>
    <scope>NUCLEOTIDE SEQUENCE [LARGE SCALE GENOMIC DNA]</scope>
    <source>
        <strain evidence="1 2">HHB10207 ss-3</strain>
    </source>
</reference>
<proteinExistence type="predicted"/>
<protein>
    <submittedName>
        <fullName evidence="1">Uncharacterized protein</fullName>
    </submittedName>
</protein>
<evidence type="ECO:0000313" key="1">
    <source>
        <dbReference type="EMBL" id="KZT31674.1"/>
    </source>
</evidence>